<gene>
    <name evidence="2" type="ORF">L5515_005247</name>
</gene>
<reference evidence="2 3" key="1">
    <citation type="submission" date="2022-04" db="EMBL/GenBank/DDBJ databases">
        <title>Chromosome-level reference genomes for two strains of Caenorhabditis briggsae: an improved platform for comparative genomics.</title>
        <authorList>
            <person name="Stevens L."/>
            <person name="Andersen E."/>
        </authorList>
    </citation>
    <scope>NUCLEOTIDE SEQUENCE [LARGE SCALE GENOMIC DNA]</scope>
    <source>
        <strain evidence="2">VX34</strain>
        <tissue evidence="2">Whole-organism</tissue>
    </source>
</reference>
<dbReference type="EMBL" id="CP092622">
    <property type="protein sequence ID" value="UMM25410.1"/>
    <property type="molecule type" value="Genomic_DNA"/>
</dbReference>
<feature type="transmembrane region" description="Helical" evidence="1">
    <location>
        <begin position="38"/>
        <end position="56"/>
    </location>
</feature>
<sequence length="89" mass="10707">MLLLLSIIVYYAILIITYCSPNLKGFMKFSDVLLEYLLLRYPWILMMLFYSQLLVIRHNPHLRPLYFIQTSVFILAYISSFFVDRKSFN</sequence>
<proteinExistence type="predicted"/>
<dbReference type="Proteomes" id="UP000829354">
    <property type="component" value="Chromosome III"/>
</dbReference>
<protein>
    <submittedName>
        <fullName evidence="2">Uncharacterized protein</fullName>
    </submittedName>
</protein>
<feature type="transmembrane region" description="Helical" evidence="1">
    <location>
        <begin position="65"/>
        <end position="83"/>
    </location>
</feature>
<organism evidence="2 3">
    <name type="scientific">Caenorhabditis briggsae</name>
    <dbReference type="NCBI Taxonomy" id="6238"/>
    <lineage>
        <taxon>Eukaryota</taxon>
        <taxon>Metazoa</taxon>
        <taxon>Ecdysozoa</taxon>
        <taxon>Nematoda</taxon>
        <taxon>Chromadorea</taxon>
        <taxon>Rhabditida</taxon>
        <taxon>Rhabditina</taxon>
        <taxon>Rhabditomorpha</taxon>
        <taxon>Rhabditoidea</taxon>
        <taxon>Rhabditidae</taxon>
        <taxon>Peloderinae</taxon>
        <taxon>Caenorhabditis</taxon>
    </lineage>
</organism>
<keyword evidence="3" id="KW-1185">Reference proteome</keyword>
<accession>A0AAE9JEN3</accession>
<dbReference type="AlphaFoldDB" id="A0AAE9JEN3"/>
<evidence type="ECO:0000313" key="2">
    <source>
        <dbReference type="EMBL" id="UMM25410.1"/>
    </source>
</evidence>
<keyword evidence="1" id="KW-0472">Membrane</keyword>
<keyword evidence="1" id="KW-0812">Transmembrane</keyword>
<keyword evidence="1" id="KW-1133">Transmembrane helix</keyword>
<name>A0AAE9JEN3_CAEBR</name>
<evidence type="ECO:0000313" key="3">
    <source>
        <dbReference type="Proteomes" id="UP000829354"/>
    </source>
</evidence>
<evidence type="ECO:0000256" key="1">
    <source>
        <dbReference type="SAM" id="Phobius"/>
    </source>
</evidence>